<keyword evidence="2" id="KW-1185">Reference proteome</keyword>
<name>A0A2V2N011_9EURY</name>
<dbReference type="PANTHER" id="PTHR35810">
    <property type="entry name" value="CYTOPLASMIC PROTEIN-RELATED"/>
    <property type="match status" value="1"/>
</dbReference>
<comment type="caution">
    <text evidence="1">The sequence shown here is derived from an EMBL/GenBank/DDBJ whole genome shotgun (WGS) entry which is preliminary data.</text>
</comment>
<dbReference type="EMBL" id="QGMZ01000028">
    <property type="protein sequence ID" value="PWR71915.1"/>
    <property type="molecule type" value="Genomic_DNA"/>
</dbReference>
<evidence type="ECO:0008006" key="3">
    <source>
        <dbReference type="Google" id="ProtNLM"/>
    </source>
</evidence>
<dbReference type="GeneID" id="97610133"/>
<dbReference type="Proteomes" id="UP000245934">
    <property type="component" value="Unassembled WGS sequence"/>
</dbReference>
<reference evidence="1 2" key="1">
    <citation type="submission" date="2018-05" db="EMBL/GenBank/DDBJ databases">
        <title>Draft genome of Methanospirillum stamsii Pt1.</title>
        <authorList>
            <person name="Dueholm M.S."/>
            <person name="Nielsen P.H."/>
            <person name="Bakmann L.F."/>
            <person name="Otzen D.E."/>
        </authorList>
    </citation>
    <scope>NUCLEOTIDE SEQUENCE [LARGE SCALE GENOMIC DNA]</scope>
    <source>
        <strain evidence="1 2">Pt1</strain>
    </source>
</reference>
<accession>A0A2V2N011</accession>
<evidence type="ECO:0000313" key="1">
    <source>
        <dbReference type="EMBL" id="PWR71915.1"/>
    </source>
</evidence>
<proteinExistence type="predicted"/>
<sequence>MTAPPDQSLLMYQTEDGKTKISILIDGETIWMTQAQIADLYQTSLQNINLHILNVLKEGELTEERTIKEYLIVRQEGNREVSRKIAHYNLQMIIAIR</sequence>
<dbReference type="AlphaFoldDB" id="A0A2V2N011"/>
<organism evidence="1 2">
    <name type="scientific">Methanospirillum stamsii</name>
    <dbReference type="NCBI Taxonomy" id="1277351"/>
    <lineage>
        <taxon>Archaea</taxon>
        <taxon>Methanobacteriati</taxon>
        <taxon>Methanobacteriota</taxon>
        <taxon>Stenosarchaea group</taxon>
        <taxon>Methanomicrobia</taxon>
        <taxon>Methanomicrobiales</taxon>
        <taxon>Methanospirillaceae</taxon>
        <taxon>Methanospirillum</taxon>
    </lineage>
</organism>
<dbReference type="OrthoDB" id="109569at2157"/>
<dbReference type="PANTHER" id="PTHR35810:SF1">
    <property type="entry name" value="CYTOPLASMIC PROTEIN"/>
    <property type="match status" value="1"/>
</dbReference>
<gene>
    <name evidence="1" type="ORF">DLD82_12940</name>
</gene>
<protein>
    <recommendedName>
        <fullName evidence="3">Cell filamentation protein Fic</fullName>
    </recommendedName>
</protein>
<dbReference type="RefSeq" id="WP_109941547.1">
    <property type="nucleotide sequence ID" value="NZ_CP176366.1"/>
</dbReference>
<evidence type="ECO:0000313" key="2">
    <source>
        <dbReference type="Proteomes" id="UP000245934"/>
    </source>
</evidence>